<evidence type="ECO:0000313" key="2">
    <source>
        <dbReference type="Proteomes" id="UP000035489"/>
    </source>
</evidence>
<name>A0A0H1RKS8_9HYPH</name>
<sequence>MRSLRSVAALWAELFATGFRSPAEEASSERRWAGSLLFSLTLVAAVVLAGGAEDCGAAALASGAAGAGAELGADAPASEGGSTQGRAGCALPDDAAAASPKAKLKAPIGCNRVSMAISQFREEGTLARAVLVP</sequence>
<organism evidence="1 2">
    <name type="scientific">Microvirga vignae</name>
    <dbReference type="NCBI Taxonomy" id="1225564"/>
    <lineage>
        <taxon>Bacteria</taxon>
        <taxon>Pseudomonadati</taxon>
        <taxon>Pseudomonadota</taxon>
        <taxon>Alphaproteobacteria</taxon>
        <taxon>Hyphomicrobiales</taxon>
        <taxon>Methylobacteriaceae</taxon>
        <taxon>Microvirga</taxon>
    </lineage>
</organism>
<comment type="caution">
    <text evidence="1">The sequence shown here is derived from an EMBL/GenBank/DDBJ whole genome shotgun (WGS) entry which is preliminary data.</text>
</comment>
<keyword evidence="2" id="KW-1185">Reference proteome</keyword>
<dbReference type="EMBL" id="LCYG01000021">
    <property type="protein sequence ID" value="KLK93247.1"/>
    <property type="molecule type" value="Genomic_DNA"/>
</dbReference>
<reference evidence="1 2" key="1">
    <citation type="submission" date="2015-05" db="EMBL/GenBank/DDBJ databases">
        <title>Draft genome sequence of Microvirga vignae strain BR3299, a novel nitrogen fixing bacteria isolated from Brazil semi-aired region.</title>
        <authorList>
            <person name="Zilli J.E."/>
            <person name="Passos S.R."/>
            <person name="Leite J."/>
            <person name="Baldani J.I."/>
            <person name="Xavier G.R."/>
            <person name="Rumjaneck N.G."/>
            <person name="Simoes-Araujo J.L."/>
        </authorList>
    </citation>
    <scope>NUCLEOTIDE SEQUENCE [LARGE SCALE GENOMIC DNA]</scope>
    <source>
        <strain evidence="1 2">BR3299</strain>
    </source>
</reference>
<gene>
    <name evidence="1" type="ORF">AA309_09615</name>
</gene>
<protein>
    <submittedName>
        <fullName evidence="1">Uncharacterized protein</fullName>
    </submittedName>
</protein>
<accession>A0A0H1RKS8</accession>
<dbReference type="Proteomes" id="UP000035489">
    <property type="component" value="Unassembled WGS sequence"/>
</dbReference>
<dbReference type="AlphaFoldDB" id="A0A0H1RKS8"/>
<evidence type="ECO:0000313" key="1">
    <source>
        <dbReference type="EMBL" id="KLK93247.1"/>
    </source>
</evidence>
<proteinExistence type="predicted"/>